<accession>A0ACC0UW19</accession>
<protein>
    <submittedName>
        <fullName evidence="1">Uncharacterized protein</fullName>
    </submittedName>
</protein>
<keyword evidence="2" id="KW-1185">Reference proteome</keyword>
<dbReference type="EMBL" id="CM047946">
    <property type="protein sequence ID" value="KAI9897871.1"/>
    <property type="molecule type" value="Genomic_DNA"/>
</dbReference>
<comment type="caution">
    <text evidence="1">The sequence shown here is derived from an EMBL/GenBank/DDBJ whole genome shotgun (WGS) entry which is preliminary data.</text>
</comment>
<organism evidence="1 2">
    <name type="scientific">Trichothecium roseum</name>
    <dbReference type="NCBI Taxonomy" id="47278"/>
    <lineage>
        <taxon>Eukaryota</taxon>
        <taxon>Fungi</taxon>
        <taxon>Dikarya</taxon>
        <taxon>Ascomycota</taxon>
        <taxon>Pezizomycotina</taxon>
        <taxon>Sordariomycetes</taxon>
        <taxon>Hypocreomycetidae</taxon>
        <taxon>Hypocreales</taxon>
        <taxon>Hypocreales incertae sedis</taxon>
        <taxon>Trichothecium</taxon>
    </lineage>
</organism>
<gene>
    <name evidence="1" type="ORF">N3K66_007727</name>
</gene>
<name>A0ACC0UW19_9HYPO</name>
<evidence type="ECO:0000313" key="2">
    <source>
        <dbReference type="Proteomes" id="UP001163324"/>
    </source>
</evidence>
<reference evidence="1" key="1">
    <citation type="submission" date="2022-10" db="EMBL/GenBank/DDBJ databases">
        <title>Complete Genome of Trichothecium roseum strain YXFP-22015, a Plant Pathogen Isolated from Citrus.</title>
        <authorList>
            <person name="Wang Y."/>
            <person name="Zhu L."/>
        </authorList>
    </citation>
    <scope>NUCLEOTIDE SEQUENCE</scope>
    <source>
        <strain evidence="1">YXFP-22015</strain>
    </source>
</reference>
<proteinExistence type="predicted"/>
<sequence>MSGGTHNAWVGAEGPGAWDLRSDTMTTPTAEMLAAIQTCTLRDDVFGEDASTSGLEAHMAALSGKEAGLFVLSGTMGNQLALRAHLKQPPHSVLCDHRSHIVQYEAGGVSSLSQAMTKTVIPSNGVHLTLEDVRAHAVLDDGDLHACPTRVISLENTLNGMIMPLAEARRITAFAREHGIATHLDGARLWEAVVADGHDGETGTLPEYCALFDTVSLCFSKGLGAPVGSVLVGDAKTLKHARWTRKAVGGGMRQPGMLAAAARVAVDVTFGARPDGSDGLLRPAHELARRVERAWSARGGAFVHPVHTNMCWLDLAAAGCSPARFVALCGERGLTALGGRLVINYQVAQNGDEILTRLEEVFDKVFGEPEDMSGEAGGQKNMYKGE</sequence>
<evidence type="ECO:0000313" key="1">
    <source>
        <dbReference type="EMBL" id="KAI9897871.1"/>
    </source>
</evidence>
<dbReference type="Proteomes" id="UP001163324">
    <property type="component" value="Chromosome 7"/>
</dbReference>